<dbReference type="SUPFAM" id="SSF52540">
    <property type="entry name" value="P-loop containing nucleoside triphosphate hydrolases"/>
    <property type="match status" value="1"/>
</dbReference>
<evidence type="ECO:0000256" key="7">
    <source>
        <dbReference type="PIRSR" id="PIRSR006809-1"/>
    </source>
</evidence>
<evidence type="ECO:0000256" key="10">
    <source>
        <dbReference type="SAM" id="MobiDB-lite"/>
    </source>
</evidence>
<dbReference type="PATRIC" id="fig|319652.3.peg.810"/>
<comment type="subunit">
    <text evidence="6">Monomer. Associates with the 50S ribosomal subunit.</text>
</comment>
<dbReference type="InterPro" id="IPR042108">
    <property type="entry name" value="GTPase_HflX_N_sf"/>
</dbReference>
<reference evidence="12 13" key="1">
    <citation type="journal article" date="2015" name="Genome Announc.">
        <title>Expanding the biotechnology potential of lactobacilli through comparative genomics of 213 strains and associated genera.</title>
        <authorList>
            <person name="Sun Z."/>
            <person name="Harris H.M."/>
            <person name="McCann A."/>
            <person name="Guo C."/>
            <person name="Argimon S."/>
            <person name="Zhang W."/>
            <person name="Yang X."/>
            <person name="Jeffery I.B."/>
            <person name="Cooney J.C."/>
            <person name="Kagawa T.F."/>
            <person name="Liu W."/>
            <person name="Song Y."/>
            <person name="Salvetti E."/>
            <person name="Wrobel A."/>
            <person name="Rasinkangas P."/>
            <person name="Parkhill J."/>
            <person name="Rea M.C."/>
            <person name="O'Sullivan O."/>
            <person name="Ritari J."/>
            <person name="Douillard F.P."/>
            <person name="Paul Ross R."/>
            <person name="Yang R."/>
            <person name="Briner A.E."/>
            <person name="Felis G.E."/>
            <person name="de Vos W.M."/>
            <person name="Barrangou R."/>
            <person name="Klaenhammer T.R."/>
            <person name="Caufield P.W."/>
            <person name="Cui Y."/>
            <person name="Zhang H."/>
            <person name="O'Toole P.W."/>
        </authorList>
    </citation>
    <scope>NUCLEOTIDE SEQUENCE [LARGE SCALE GENOMIC DNA]</scope>
    <source>
        <strain evidence="12 13">DSM 17757</strain>
    </source>
</reference>
<dbReference type="Proteomes" id="UP000051568">
    <property type="component" value="Unassembled WGS sequence"/>
</dbReference>
<dbReference type="GO" id="GO:0043022">
    <property type="term" value="F:ribosome binding"/>
    <property type="evidence" value="ECO:0007669"/>
    <property type="project" value="TreeGrafter"/>
</dbReference>
<evidence type="ECO:0000256" key="6">
    <source>
        <dbReference type="HAMAP-Rule" id="MF_00900"/>
    </source>
</evidence>
<dbReference type="STRING" id="319652.IV80_GL000801"/>
<comment type="caution">
    <text evidence="12">The sequence shown here is derived from an EMBL/GenBank/DDBJ whole genome shotgun (WGS) entry which is preliminary data.</text>
</comment>
<keyword evidence="13" id="KW-1185">Reference proteome</keyword>
<dbReference type="InterPro" id="IPR032305">
    <property type="entry name" value="GTP-bd_M"/>
</dbReference>
<evidence type="ECO:0000256" key="2">
    <source>
        <dbReference type="ARBA" id="ARBA00022723"/>
    </source>
</evidence>
<dbReference type="RefSeq" id="WP_057749028.1">
    <property type="nucleotide sequence ID" value="NZ_BJVH01000003.1"/>
</dbReference>
<comment type="function">
    <text evidence="6">GTPase that associates with the 50S ribosomal subunit and may have a role during protein synthesis or ribosome biogenesis.</text>
</comment>
<keyword evidence="3 6" id="KW-0547">Nucleotide-binding</keyword>
<keyword evidence="9" id="KW-0175">Coiled coil</keyword>
<evidence type="ECO:0000259" key="11">
    <source>
        <dbReference type="PROSITE" id="PS51705"/>
    </source>
</evidence>
<dbReference type="PROSITE" id="PS51705">
    <property type="entry name" value="G_HFLX"/>
    <property type="match status" value="1"/>
</dbReference>
<evidence type="ECO:0000256" key="3">
    <source>
        <dbReference type="ARBA" id="ARBA00022741"/>
    </source>
</evidence>
<dbReference type="Gene3D" id="3.40.50.11060">
    <property type="entry name" value="GTPase HflX, N-terminal domain"/>
    <property type="match status" value="1"/>
</dbReference>
<dbReference type="GO" id="GO:0003924">
    <property type="term" value="F:GTPase activity"/>
    <property type="evidence" value="ECO:0007669"/>
    <property type="project" value="UniProtKB-UniRule"/>
</dbReference>
<dbReference type="Pfam" id="PF01926">
    <property type="entry name" value="MMR_HSR1"/>
    <property type="match status" value="1"/>
</dbReference>
<dbReference type="PIRSF" id="PIRSF006809">
    <property type="entry name" value="GTP-binding_hflX_prd"/>
    <property type="match status" value="1"/>
</dbReference>
<dbReference type="PRINTS" id="PR00326">
    <property type="entry name" value="GTP1OBG"/>
</dbReference>
<dbReference type="GO" id="GO:0046872">
    <property type="term" value="F:metal ion binding"/>
    <property type="evidence" value="ECO:0007669"/>
    <property type="project" value="UniProtKB-KW"/>
</dbReference>
<comment type="similarity">
    <text evidence="6">Belongs to the TRAFAC class OBG-HflX-like GTPase superfamily. HflX GTPase family.</text>
</comment>
<feature type="binding site" evidence="7">
    <location>
        <begin position="345"/>
        <end position="347"/>
    </location>
    <ligand>
        <name>GTP</name>
        <dbReference type="ChEBI" id="CHEBI:37565"/>
    </ligand>
</feature>
<dbReference type="InterPro" id="IPR027417">
    <property type="entry name" value="P-loop_NTPase"/>
</dbReference>
<feature type="binding site" evidence="7">
    <location>
        <begin position="204"/>
        <end position="211"/>
    </location>
    <ligand>
        <name>GTP</name>
        <dbReference type="ChEBI" id="CHEBI:37565"/>
    </ligand>
</feature>
<gene>
    <name evidence="6" type="primary">hflX</name>
    <name evidence="12" type="ORF">IV80_GL000801</name>
</gene>
<dbReference type="Pfam" id="PF16360">
    <property type="entry name" value="GTP-bdg_M"/>
    <property type="match status" value="1"/>
</dbReference>
<comment type="subcellular location">
    <subcellularLocation>
        <location evidence="6">Cytoplasm</location>
    </subcellularLocation>
    <text evidence="6">May associate with membranes.</text>
</comment>
<evidence type="ECO:0000313" key="13">
    <source>
        <dbReference type="Proteomes" id="UP000051568"/>
    </source>
</evidence>
<dbReference type="OrthoDB" id="9812272at2"/>
<feature type="binding site" evidence="8">
    <location>
        <position position="211"/>
    </location>
    <ligand>
        <name>Mg(2+)</name>
        <dbReference type="ChEBI" id="CHEBI:18420"/>
    </ligand>
</feature>
<dbReference type="InterPro" id="IPR006073">
    <property type="entry name" value="GTP-bd"/>
</dbReference>
<dbReference type="HAMAP" id="MF_00900">
    <property type="entry name" value="GTPase_HflX"/>
    <property type="match status" value="1"/>
</dbReference>
<evidence type="ECO:0000256" key="1">
    <source>
        <dbReference type="ARBA" id="ARBA00022490"/>
    </source>
</evidence>
<evidence type="ECO:0000256" key="9">
    <source>
        <dbReference type="SAM" id="Coils"/>
    </source>
</evidence>
<feature type="domain" description="Hflx-type G" evidence="11">
    <location>
        <begin position="198"/>
        <end position="367"/>
    </location>
</feature>
<dbReference type="Gene3D" id="3.40.50.300">
    <property type="entry name" value="P-loop containing nucleotide triphosphate hydrolases"/>
    <property type="match status" value="1"/>
</dbReference>
<dbReference type="Pfam" id="PF13167">
    <property type="entry name" value="GTP-bdg_N"/>
    <property type="match status" value="1"/>
</dbReference>
<evidence type="ECO:0000313" key="12">
    <source>
        <dbReference type="EMBL" id="KRN67265.1"/>
    </source>
</evidence>
<dbReference type="PANTHER" id="PTHR10229">
    <property type="entry name" value="GTP-BINDING PROTEIN HFLX"/>
    <property type="match status" value="1"/>
</dbReference>
<accession>A0A0R2IQ44</accession>
<keyword evidence="2 8" id="KW-0479">Metal-binding</keyword>
<evidence type="ECO:0000256" key="8">
    <source>
        <dbReference type="PIRSR" id="PIRSR006809-2"/>
    </source>
</evidence>
<dbReference type="InterPro" id="IPR016496">
    <property type="entry name" value="GTPase_HflX"/>
</dbReference>
<evidence type="ECO:0000256" key="5">
    <source>
        <dbReference type="ARBA" id="ARBA00023134"/>
    </source>
</evidence>
<feature type="coiled-coil region" evidence="9">
    <location>
        <begin position="157"/>
        <end position="184"/>
    </location>
</feature>
<organism evidence="12 13">
    <name type="scientific">Pediococcus cellicola</name>
    <dbReference type="NCBI Taxonomy" id="319652"/>
    <lineage>
        <taxon>Bacteria</taxon>
        <taxon>Bacillati</taxon>
        <taxon>Bacillota</taxon>
        <taxon>Bacilli</taxon>
        <taxon>Lactobacillales</taxon>
        <taxon>Lactobacillaceae</taxon>
        <taxon>Pediococcus</taxon>
    </lineage>
</organism>
<keyword evidence="5 6" id="KW-0342">GTP-binding</keyword>
<feature type="binding site" evidence="7">
    <location>
        <begin position="236"/>
        <end position="240"/>
    </location>
    <ligand>
        <name>GTP</name>
        <dbReference type="ChEBI" id="CHEBI:37565"/>
    </ligand>
</feature>
<dbReference type="EMBL" id="JQBR01000002">
    <property type="protein sequence ID" value="KRN67265.1"/>
    <property type="molecule type" value="Genomic_DNA"/>
</dbReference>
<name>A0A0R2IQ44_9LACO</name>
<dbReference type="InterPro" id="IPR025121">
    <property type="entry name" value="GTPase_HflX_N"/>
</dbReference>
<dbReference type="InterPro" id="IPR030394">
    <property type="entry name" value="G_HFLX_dom"/>
</dbReference>
<sequence length="425" mass="47691">MTEKVIIAGLELPNQDLDYAMQELAALVEANNMEATEKVIQKLDRPNPATYFGSGKVTELHELGTSIDVHTLVVNAELSPSQIRNLEQESKLSVIDRTGLILEIFANRPQSREAKLQVEIAKLNYQMPRLRTSSSQRLDQQSAGDAGGGYTNRGAGETKLEMNRRTIQQRINNLNHELKEMTTSSAVQRKKRDQTGIPSVALVGYTNAGKSTTMNGLVHLYGKDDDKQVFEKNMLFATLDTSVRQLTFPDQKQLLLSDTVGFVSNLPHQLIKAFRSTLAEAAQADLLVQVVDVSDPHFREMIQTTNDTLREIGVTKVPMIVAFNKADLAGVDYPTFEGNEEITYSARDKKSLLMLTNMIKQKVFTGYREATFLIPFSEGQIIDYLNQHTNVLKTAYQENGTEITAELSSEDYQRYQKYLVTEVEN</sequence>
<dbReference type="GO" id="GO:0005525">
    <property type="term" value="F:GTP binding"/>
    <property type="evidence" value="ECO:0007669"/>
    <property type="project" value="UniProtKB-UniRule"/>
</dbReference>
<feature type="binding site" evidence="7">
    <location>
        <begin position="258"/>
        <end position="261"/>
    </location>
    <ligand>
        <name>GTP</name>
        <dbReference type="ChEBI" id="CHEBI:37565"/>
    </ligand>
</feature>
<dbReference type="CDD" id="cd01878">
    <property type="entry name" value="HflX"/>
    <property type="match status" value="1"/>
</dbReference>
<dbReference type="PANTHER" id="PTHR10229:SF4">
    <property type="entry name" value="GTPASE HFLX"/>
    <property type="match status" value="1"/>
</dbReference>
<dbReference type="NCBIfam" id="TIGR03156">
    <property type="entry name" value="GTP_HflX"/>
    <property type="match status" value="1"/>
</dbReference>
<feature type="region of interest" description="Disordered" evidence="10">
    <location>
        <begin position="131"/>
        <end position="156"/>
    </location>
</feature>
<keyword evidence="4 8" id="KW-0460">Magnesium</keyword>
<dbReference type="GO" id="GO:0005737">
    <property type="term" value="C:cytoplasm"/>
    <property type="evidence" value="ECO:0007669"/>
    <property type="project" value="UniProtKB-SubCell"/>
</dbReference>
<comment type="cofactor">
    <cofactor evidence="8">
        <name>Mg(2+)</name>
        <dbReference type="ChEBI" id="CHEBI:18420"/>
    </cofactor>
</comment>
<proteinExistence type="inferred from homology"/>
<feature type="binding site" evidence="7">
    <location>
        <begin position="324"/>
        <end position="327"/>
    </location>
    <ligand>
        <name>GTP</name>
        <dbReference type="ChEBI" id="CHEBI:37565"/>
    </ligand>
</feature>
<feature type="binding site" evidence="8">
    <location>
        <position position="238"/>
    </location>
    <ligand>
        <name>Mg(2+)</name>
        <dbReference type="ChEBI" id="CHEBI:18420"/>
    </ligand>
</feature>
<keyword evidence="1 6" id="KW-0963">Cytoplasm</keyword>
<dbReference type="Gene3D" id="6.10.250.2860">
    <property type="match status" value="1"/>
</dbReference>
<dbReference type="AlphaFoldDB" id="A0A0R2IQ44"/>
<feature type="compositionally biased region" description="Polar residues" evidence="10">
    <location>
        <begin position="131"/>
        <end position="143"/>
    </location>
</feature>
<dbReference type="FunFam" id="3.40.50.11060:FF:000001">
    <property type="entry name" value="GTPase HflX"/>
    <property type="match status" value="1"/>
</dbReference>
<evidence type="ECO:0000256" key="4">
    <source>
        <dbReference type="ARBA" id="ARBA00022842"/>
    </source>
</evidence>
<protein>
    <recommendedName>
        <fullName evidence="6">GTPase HflX</fullName>
    </recommendedName>
    <alternativeName>
        <fullName evidence="6">GTP-binding protein HflX</fullName>
    </alternativeName>
</protein>